<dbReference type="AlphaFoldDB" id="A0AAV7S385"/>
<reference evidence="2" key="1">
    <citation type="journal article" date="2022" name="bioRxiv">
        <title>Sequencing and chromosome-scale assembly of the giantPleurodeles waltlgenome.</title>
        <authorList>
            <person name="Brown T."/>
            <person name="Elewa A."/>
            <person name="Iarovenko S."/>
            <person name="Subramanian E."/>
            <person name="Araus A.J."/>
            <person name="Petzold A."/>
            <person name="Susuki M."/>
            <person name="Suzuki K.-i.T."/>
            <person name="Hayashi T."/>
            <person name="Toyoda A."/>
            <person name="Oliveira C."/>
            <person name="Osipova E."/>
            <person name="Leigh N.D."/>
            <person name="Simon A."/>
            <person name="Yun M.H."/>
        </authorList>
    </citation>
    <scope>NUCLEOTIDE SEQUENCE</scope>
    <source>
        <strain evidence="2">20211129_DDA</strain>
        <tissue evidence="2">Liver</tissue>
    </source>
</reference>
<protein>
    <submittedName>
        <fullName evidence="2">Uncharacterized protein</fullName>
    </submittedName>
</protein>
<organism evidence="2 3">
    <name type="scientific">Pleurodeles waltl</name>
    <name type="common">Iberian ribbed newt</name>
    <dbReference type="NCBI Taxonomy" id="8319"/>
    <lineage>
        <taxon>Eukaryota</taxon>
        <taxon>Metazoa</taxon>
        <taxon>Chordata</taxon>
        <taxon>Craniata</taxon>
        <taxon>Vertebrata</taxon>
        <taxon>Euteleostomi</taxon>
        <taxon>Amphibia</taxon>
        <taxon>Batrachia</taxon>
        <taxon>Caudata</taxon>
        <taxon>Salamandroidea</taxon>
        <taxon>Salamandridae</taxon>
        <taxon>Pleurodelinae</taxon>
        <taxon>Pleurodeles</taxon>
    </lineage>
</organism>
<evidence type="ECO:0000256" key="1">
    <source>
        <dbReference type="SAM" id="MobiDB-lite"/>
    </source>
</evidence>
<keyword evidence="3" id="KW-1185">Reference proteome</keyword>
<dbReference type="Proteomes" id="UP001066276">
    <property type="component" value="Chromosome 5"/>
</dbReference>
<proteinExistence type="predicted"/>
<name>A0AAV7S385_PLEWA</name>
<evidence type="ECO:0000313" key="2">
    <source>
        <dbReference type="EMBL" id="KAJ1158215.1"/>
    </source>
</evidence>
<comment type="caution">
    <text evidence="2">The sequence shown here is derived from an EMBL/GenBank/DDBJ whole genome shotgun (WGS) entry which is preliminary data.</text>
</comment>
<feature type="compositionally biased region" description="Polar residues" evidence="1">
    <location>
        <begin position="24"/>
        <end position="33"/>
    </location>
</feature>
<sequence>MQGPGRRRERAGNILSKPMRPEESSQPTSSPCRQCQAGAGAAGRNINGRGMLSSAEMLPASREERNETSRLLRFTARIFKKQTHRLPPEQLLEPYVW</sequence>
<dbReference type="EMBL" id="JANPWB010000009">
    <property type="protein sequence ID" value="KAJ1158215.1"/>
    <property type="molecule type" value="Genomic_DNA"/>
</dbReference>
<evidence type="ECO:0000313" key="3">
    <source>
        <dbReference type="Proteomes" id="UP001066276"/>
    </source>
</evidence>
<feature type="compositionally biased region" description="Low complexity" evidence="1">
    <location>
        <begin position="37"/>
        <end position="50"/>
    </location>
</feature>
<gene>
    <name evidence="2" type="ORF">NDU88_010909</name>
</gene>
<feature type="region of interest" description="Disordered" evidence="1">
    <location>
        <begin position="1"/>
        <end position="66"/>
    </location>
</feature>
<accession>A0AAV7S385</accession>